<gene>
    <name evidence="2" type="ORF">DFH08DRAFT_705781</name>
</gene>
<evidence type="ECO:0000313" key="3">
    <source>
        <dbReference type="Proteomes" id="UP001218218"/>
    </source>
</evidence>
<evidence type="ECO:0008006" key="4">
    <source>
        <dbReference type="Google" id="ProtNLM"/>
    </source>
</evidence>
<accession>A0AAD6ZSR9</accession>
<organism evidence="2 3">
    <name type="scientific">Mycena albidolilacea</name>
    <dbReference type="NCBI Taxonomy" id="1033008"/>
    <lineage>
        <taxon>Eukaryota</taxon>
        <taxon>Fungi</taxon>
        <taxon>Dikarya</taxon>
        <taxon>Basidiomycota</taxon>
        <taxon>Agaricomycotina</taxon>
        <taxon>Agaricomycetes</taxon>
        <taxon>Agaricomycetidae</taxon>
        <taxon>Agaricales</taxon>
        <taxon>Marasmiineae</taxon>
        <taxon>Mycenaceae</taxon>
        <taxon>Mycena</taxon>
    </lineage>
</organism>
<comment type="caution">
    <text evidence="2">The sequence shown here is derived from an EMBL/GenBank/DDBJ whole genome shotgun (WGS) entry which is preliminary data.</text>
</comment>
<dbReference type="Proteomes" id="UP001218218">
    <property type="component" value="Unassembled WGS sequence"/>
</dbReference>
<dbReference type="AlphaFoldDB" id="A0AAD6ZSR9"/>
<feature type="region of interest" description="Disordered" evidence="1">
    <location>
        <begin position="99"/>
        <end position="118"/>
    </location>
</feature>
<keyword evidence="3" id="KW-1185">Reference proteome</keyword>
<feature type="non-terminal residue" evidence="2">
    <location>
        <position position="308"/>
    </location>
</feature>
<proteinExistence type="predicted"/>
<sequence length="308" mass="34699">MITKFFDIILGAKRASKIGILGKVKGWYAAVEAQIRGSLHGHMLIWIEDAPASPLDMKERMNADPEFKQRLTAWYDDIICQSFPNNTVPYVATEGNPKQLPVLSRPLDPDSPEYEQRRDQHHRDLCENTGLVHAHNATCFKHIPRCIHSLINPDSDCRFELPRPLVAETHFDDDDDLVIRCENGNLNGHNPTATLCLGCNTDLKQTASGSVAMAMVEYMGNYTIKLQLNTAIVFSALCASIKALQNKPPQDVDGQIDKSEMTRLMMVKTTNTLVGKRELTGQQTASLLLGRKNNYTSDEYEEYWWSSM</sequence>
<protein>
    <recommendedName>
        <fullName evidence="4">Helitron helicase-like domain-containing protein</fullName>
    </recommendedName>
</protein>
<name>A0AAD6ZSR9_9AGAR</name>
<reference evidence="2" key="1">
    <citation type="submission" date="2023-03" db="EMBL/GenBank/DDBJ databases">
        <title>Massive genome expansion in bonnet fungi (Mycena s.s.) driven by repeated elements and novel gene families across ecological guilds.</title>
        <authorList>
            <consortium name="Lawrence Berkeley National Laboratory"/>
            <person name="Harder C.B."/>
            <person name="Miyauchi S."/>
            <person name="Viragh M."/>
            <person name="Kuo A."/>
            <person name="Thoen E."/>
            <person name="Andreopoulos B."/>
            <person name="Lu D."/>
            <person name="Skrede I."/>
            <person name="Drula E."/>
            <person name="Henrissat B."/>
            <person name="Morin E."/>
            <person name="Kohler A."/>
            <person name="Barry K."/>
            <person name="LaButti K."/>
            <person name="Morin E."/>
            <person name="Salamov A."/>
            <person name="Lipzen A."/>
            <person name="Mereny Z."/>
            <person name="Hegedus B."/>
            <person name="Baldrian P."/>
            <person name="Stursova M."/>
            <person name="Weitz H."/>
            <person name="Taylor A."/>
            <person name="Grigoriev I.V."/>
            <person name="Nagy L.G."/>
            <person name="Martin F."/>
            <person name="Kauserud H."/>
        </authorList>
    </citation>
    <scope>NUCLEOTIDE SEQUENCE</scope>
    <source>
        <strain evidence="2">CBHHK002</strain>
    </source>
</reference>
<evidence type="ECO:0000256" key="1">
    <source>
        <dbReference type="SAM" id="MobiDB-lite"/>
    </source>
</evidence>
<dbReference type="EMBL" id="JARIHO010000030">
    <property type="protein sequence ID" value="KAJ7336998.1"/>
    <property type="molecule type" value="Genomic_DNA"/>
</dbReference>
<evidence type="ECO:0000313" key="2">
    <source>
        <dbReference type="EMBL" id="KAJ7336998.1"/>
    </source>
</evidence>